<comment type="similarity">
    <text evidence="2">Belongs to the parvin family.</text>
</comment>
<dbReference type="PANTHER" id="PTHR12114:SF4">
    <property type="entry name" value="GH23568P"/>
    <property type="match status" value="1"/>
</dbReference>
<evidence type="ECO:0000256" key="7">
    <source>
        <dbReference type="ARBA" id="ARBA00023212"/>
    </source>
</evidence>
<evidence type="ECO:0000313" key="11">
    <source>
        <dbReference type="Proteomes" id="UP001152795"/>
    </source>
</evidence>
<dbReference type="EMBL" id="CACRXK020006907">
    <property type="protein sequence ID" value="CAB4010795.1"/>
    <property type="molecule type" value="Genomic_DNA"/>
</dbReference>
<feature type="compositionally biased region" description="Pro residues" evidence="8">
    <location>
        <begin position="1"/>
        <end position="11"/>
    </location>
</feature>
<dbReference type="GO" id="GO:0030036">
    <property type="term" value="P:actin cytoskeleton organization"/>
    <property type="evidence" value="ECO:0007669"/>
    <property type="project" value="InterPro"/>
</dbReference>
<dbReference type="InterPro" id="IPR036872">
    <property type="entry name" value="CH_dom_sf"/>
</dbReference>
<accession>A0A7D9EKX9</accession>
<keyword evidence="11" id="KW-1185">Reference proteome</keyword>
<dbReference type="CDD" id="cd21221">
    <property type="entry name" value="CH_PARV_rpt1"/>
    <property type="match status" value="1"/>
</dbReference>
<keyword evidence="7" id="KW-0206">Cytoskeleton</keyword>
<dbReference type="Proteomes" id="UP001152795">
    <property type="component" value="Unassembled WGS sequence"/>
</dbReference>
<dbReference type="AlphaFoldDB" id="A0A7D9EKX9"/>
<gene>
    <name evidence="10" type="ORF">PACLA_8A020409</name>
</gene>
<comment type="caution">
    <text evidence="10">The sequence shown here is derived from an EMBL/GenBank/DDBJ whole genome shotgun (WGS) entry which is preliminary data.</text>
</comment>
<dbReference type="PANTHER" id="PTHR12114">
    <property type="entry name" value="PARVIN"/>
    <property type="match status" value="1"/>
</dbReference>
<evidence type="ECO:0000256" key="1">
    <source>
        <dbReference type="ARBA" id="ARBA00004245"/>
    </source>
</evidence>
<dbReference type="PIRSF" id="PIRSF039131">
    <property type="entry name" value="Parvin"/>
    <property type="match status" value="1"/>
</dbReference>
<evidence type="ECO:0000256" key="8">
    <source>
        <dbReference type="SAM" id="MobiDB-lite"/>
    </source>
</evidence>
<dbReference type="PROSITE" id="PS50021">
    <property type="entry name" value="CH"/>
    <property type="match status" value="1"/>
</dbReference>
<dbReference type="InterPro" id="IPR001715">
    <property type="entry name" value="CH_dom"/>
</dbReference>
<dbReference type="GO" id="GO:0003779">
    <property type="term" value="F:actin binding"/>
    <property type="evidence" value="ECO:0007669"/>
    <property type="project" value="UniProtKB-KW"/>
</dbReference>
<reference evidence="10" key="1">
    <citation type="submission" date="2020-04" db="EMBL/GenBank/DDBJ databases">
        <authorList>
            <person name="Alioto T."/>
            <person name="Alioto T."/>
            <person name="Gomez Garrido J."/>
        </authorList>
    </citation>
    <scope>NUCLEOTIDE SEQUENCE</scope>
    <source>
        <strain evidence="10">A484AB</strain>
    </source>
</reference>
<dbReference type="GO" id="GO:0034446">
    <property type="term" value="P:substrate adhesion-dependent cell spreading"/>
    <property type="evidence" value="ECO:0007669"/>
    <property type="project" value="TreeGrafter"/>
</dbReference>
<feature type="compositionally biased region" description="Basic and acidic residues" evidence="8">
    <location>
        <begin position="20"/>
        <end position="31"/>
    </location>
</feature>
<evidence type="ECO:0000256" key="6">
    <source>
        <dbReference type="ARBA" id="ARBA00023203"/>
    </source>
</evidence>
<evidence type="ECO:0000313" key="10">
    <source>
        <dbReference type="EMBL" id="CAB4010795.1"/>
    </source>
</evidence>
<protein>
    <submittedName>
        <fullName evidence="10">Alpha-parvin</fullName>
    </submittedName>
</protein>
<dbReference type="Gene3D" id="1.10.418.10">
    <property type="entry name" value="Calponin-like domain"/>
    <property type="match status" value="2"/>
</dbReference>
<dbReference type="GO" id="GO:0030031">
    <property type="term" value="P:cell projection assembly"/>
    <property type="evidence" value="ECO:0007669"/>
    <property type="project" value="TreeGrafter"/>
</dbReference>
<name>A0A7D9EKX9_PARCT</name>
<keyword evidence="3" id="KW-0963">Cytoplasm</keyword>
<dbReference type="GO" id="GO:0005737">
    <property type="term" value="C:cytoplasm"/>
    <property type="evidence" value="ECO:0007669"/>
    <property type="project" value="TreeGrafter"/>
</dbReference>
<dbReference type="GO" id="GO:0071963">
    <property type="term" value="P:establishment or maintenance of cell polarity regulating cell shape"/>
    <property type="evidence" value="ECO:0007669"/>
    <property type="project" value="TreeGrafter"/>
</dbReference>
<dbReference type="FunFam" id="1.10.418.10:FF:000011">
    <property type="entry name" value="Parvin, beta"/>
    <property type="match status" value="1"/>
</dbReference>
<dbReference type="SUPFAM" id="SSF47576">
    <property type="entry name" value="Calponin-homology domain, CH-domain"/>
    <property type="match status" value="1"/>
</dbReference>
<keyword evidence="9" id="KW-0472">Membrane</keyword>
<keyword evidence="5" id="KW-0130">Cell adhesion</keyword>
<organism evidence="10 11">
    <name type="scientific">Paramuricea clavata</name>
    <name type="common">Red gorgonian</name>
    <name type="synonym">Violescent sea-whip</name>
    <dbReference type="NCBI Taxonomy" id="317549"/>
    <lineage>
        <taxon>Eukaryota</taxon>
        <taxon>Metazoa</taxon>
        <taxon>Cnidaria</taxon>
        <taxon>Anthozoa</taxon>
        <taxon>Octocorallia</taxon>
        <taxon>Malacalcyonacea</taxon>
        <taxon>Plexauridae</taxon>
        <taxon>Paramuricea</taxon>
    </lineage>
</organism>
<feature type="region of interest" description="Disordered" evidence="8">
    <location>
        <begin position="1"/>
        <end position="36"/>
    </location>
</feature>
<dbReference type="GO" id="GO:0015629">
    <property type="term" value="C:actin cytoskeleton"/>
    <property type="evidence" value="ECO:0007669"/>
    <property type="project" value="TreeGrafter"/>
</dbReference>
<evidence type="ECO:0000256" key="4">
    <source>
        <dbReference type="ARBA" id="ARBA00022737"/>
    </source>
</evidence>
<evidence type="ECO:0000256" key="2">
    <source>
        <dbReference type="ARBA" id="ARBA00005666"/>
    </source>
</evidence>
<evidence type="ECO:0000256" key="9">
    <source>
        <dbReference type="SAM" id="Phobius"/>
    </source>
</evidence>
<feature type="transmembrane region" description="Helical" evidence="9">
    <location>
        <begin position="293"/>
        <end position="326"/>
    </location>
</feature>
<evidence type="ECO:0000256" key="3">
    <source>
        <dbReference type="ARBA" id="ARBA00022490"/>
    </source>
</evidence>
<dbReference type="OrthoDB" id="2099265at2759"/>
<evidence type="ECO:0000256" key="5">
    <source>
        <dbReference type="ARBA" id="ARBA00022889"/>
    </source>
</evidence>
<keyword evidence="6" id="KW-0009">Actin-binding</keyword>
<keyword evidence="9" id="KW-0812">Transmembrane</keyword>
<comment type="subcellular location">
    <subcellularLocation>
        <location evidence="1">Cytoplasm</location>
        <location evidence="1">Cytoskeleton</location>
    </subcellularLocation>
</comment>
<keyword evidence="4" id="KW-0677">Repeat</keyword>
<keyword evidence="9" id="KW-1133">Transmembrane helix</keyword>
<proteinExistence type="inferred from homology"/>
<dbReference type="InterPro" id="IPR028433">
    <property type="entry name" value="Parvin"/>
</dbReference>
<dbReference type="Pfam" id="PF00307">
    <property type="entry name" value="CH"/>
    <property type="match status" value="1"/>
</dbReference>
<sequence>MATSPPLPSPKPGTASPNDSLRRDASKKEGVKGWMGTLTRRKKTDEVNALETEGKNAIDTPLSPAIIIPNSFKLEETEERTMVEPASLEDPKVHELMNNLLEWINSELAEKRIVVRDLEEDLYDGQILSILMEKLAKIKFEFSEVTQSVGGQIEKLEIILNKVEQLVRIDKSEVQWTATKIHNKDIVSILHLLVALKEHFSPNDPITPGVYMRIVVVQKQEGLLNSKRVNVQITKDTEEVELEKQRRRERDAFDALFENAPEKLNVVKKSLQNFVNRHLTKLNLEVNDIDTQVYVVVMMVVLMMVMIMMVVIVMMVMTMVMMMVILGNDDGNFG</sequence>
<dbReference type="GO" id="GO:0005925">
    <property type="term" value="C:focal adhesion"/>
    <property type="evidence" value="ECO:0007669"/>
    <property type="project" value="TreeGrafter"/>
</dbReference>